<dbReference type="HAMAP" id="MF_01538">
    <property type="entry name" value="UPF0346"/>
    <property type="match status" value="1"/>
</dbReference>
<protein>
    <recommendedName>
        <fullName evidence="1">UPF0346 protein HHA03_09770</fullName>
    </recommendedName>
</protein>
<dbReference type="RefSeq" id="WP_089831259.1">
    <property type="nucleotide sequence ID" value="NZ_BJWI01000010.1"/>
</dbReference>
<organism evidence="4 5">
    <name type="scientific">Halolactibacillus halophilus</name>
    <dbReference type="NCBI Taxonomy" id="306540"/>
    <lineage>
        <taxon>Bacteria</taxon>
        <taxon>Bacillati</taxon>
        <taxon>Bacillota</taxon>
        <taxon>Bacilli</taxon>
        <taxon>Bacillales</taxon>
        <taxon>Bacillaceae</taxon>
        <taxon>Halolactibacillus</taxon>
    </lineage>
</organism>
<keyword evidence="6" id="KW-1185">Reference proteome</keyword>
<dbReference type="InterPro" id="IPR010673">
    <property type="entry name" value="UPF0346"/>
</dbReference>
<dbReference type="SUPFAM" id="SSF140652">
    <property type="entry name" value="YozE-like"/>
    <property type="match status" value="1"/>
</dbReference>
<dbReference type="EMBL" id="FOXC01000011">
    <property type="protein sequence ID" value="SFP25286.1"/>
    <property type="molecule type" value="Genomic_DNA"/>
</dbReference>
<dbReference type="AlphaFoldDB" id="A0A1I5NVG4"/>
<evidence type="ECO:0000313" key="6">
    <source>
        <dbReference type="Proteomes" id="UP000321547"/>
    </source>
</evidence>
<dbReference type="InterPro" id="IPR023089">
    <property type="entry name" value="YozE_SAM-like"/>
</dbReference>
<sequence>MGKSFYEYMMRYRGMKQMTNEKRLADWMFEDHDFPKQSEKYDEVSRYLEWNLPFTEVMSVFDALWYDYLETRR</sequence>
<dbReference type="EMBL" id="BJWI01000010">
    <property type="protein sequence ID" value="GEM01445.1"/>
    <property type="molecule type" value="Genomic_DNA"/>
</dbReference>
<reference evidence="3 6" key="2">
    <citation type="submission" date="2019-07" db="EMBL/GenBank/DDBJ databases">
        <title>Whole genome shotgun sequence of Halolactibacillus halophilus NBRC 100868.</title>
        <authorList>
            <person name="Hosoyama A."/>
            <person name="Uohara A."/>
            <person name="Ohji S."/>
            <person name="Ichikawa N."/>
        </authorList>
    </citation>
    <scope>NUCLEOTIDE SEQUENCE [LARGE SCALE GENOMIC DNA]</scope>
    <source>
        <strain evidence="3 6">NBRC 100868</strain>
    </source>
</reference>
<evidence type="ECO:0000256" key="1">
    <source>
        <dbReference type="HAMAP-Rule" id="MF_01538"/>
    </source>
</evidence>
<accession>A0A1I5NVG4</accession>
<evidence type="ECO:0000313" key="4">
    <source>
        <dbReference type="EMBL" id="SFP25286.1"/>
    </source>
</evidence>
<dbReference type="STRING" id="306540.SAMN05421839_11130"/>
<dbReference type="Proteomes" id="UP000321547">
    <property type="component" value="Unassembled WGS sequence"/>
</dbReference>
<comment type="similarity">
    <text evidence="1">Belongs to the UPF0346 family.</text>
</comment>
<dbReference type="OrthoDB" id="2242851at2"/>
<dbReference type="InterPro" id="IPR036806">
    <property type="entry name" value="YozE_SAM-like_sf"/>
</dbReference>
<dbReference type="Proteomes" id="UP000242243">
    <property type="component" value="Unassembled WGS sequence"/>
</dbReference>
<evidence type="ECO:0000313" key="3">
    <source>
        <dbReference type="EMBL" id="GEM01445.1"/>
    </source>
</evidence>
<name>A0A1I5NVG4_9BACI</name>
<gene>
    <name evidence="3" type="ORF">HHA03_09770</name>
    <name evidence="4" type="ORF">SAMN05421839_11130</name>
</gene>
<dbReference type="Gene3D" id="1.10.150.260">
    <property type="entry name" value="YozE SAM-like"/>
    <property type="match status" value="1"/>
</dbReference>
<dbReference type="Pfam" id="PF06855">
    <property type="entry name" value="YozE_SAM_like"/>
    <property type="match status" value="1"/>
</dbReference>
<evidence type="ECO:0000259" key="2">
    <source>
        <dbReference type="Pfam" id="PF06855"/>
    </source>
</evidence>
<dbReference type="PIRSF" id="PIRSF037262">
    <property type="entry name" value="UCP037262"/>
    <property type="match status" value="1"/>
</dbReference>
<evidence type="ECO:0000313" key="5">
    <source>
        <dbReference type="Proteomes" id="UP000242243"/>
    </source>
</evidence>
<dbReference type="NCBIfam" id="NF010193">
    <property type="entry name" value="PRK13672.1"/>
    <property type="match status" value="1"/>
</dbReference>
<proteinExistence type="inferred from homology"/>
<feature type="domain" description="YozE SAM-like" evidence="2">
    <location>
        <begin position="4"/>
        <end position="70"/>
    </location>
</feature>
<reference evidence="4 5" key="1">
    <citation type="submission" date="2016-10" db="EMBL/GenBank/DDBJ databases">
        <authorList>
            <person name="de Groot N.N."/>
        </authorList>
    </citation>
    <scope>NUCLEOTIDE SEQUENCE [LARGE SCALE GENOMIC DNA]</scope>
    <source>
        <strain evidence="4 5">DSM 17073</strain>
    </source>
</reference>